<name>A0A0K1EKU8_CHOCO</name>
<dbReference type="STRING" id="52.CMC5_054440"/>
<dbReference type="InterPro" id="IPR021927">
    <property type="entry name" value="DUF3540"/>
</dbReference>
<dbReference type="AlphaFoldDB" id="A0A0K1EKU8"/>
<dbReference type="RefSeq" id="WP_050433080.1">
    <property type="nucleotide sequence ID" value="NZ_CP012159.1"/>
</dbReference>
<dbReference type="KEGG" id="ccro:CMC5_054440"/>
<proteinExistence type="predicted"/>
<sequence length="217" mass="23101">MVIAARKLNPSLVTEETGTVLRSLGAAFSVELGSGVVTATRAVSCLVAPLLGDRVLVAVEASGKAYVLAVLERAEEDGKTTLSVDGDLEIRTASGACSIAAQDGVQIASPGEVKVAANTLNVTALEGKVVTEKLTFMARWMLGELGKLKVIAESVDSVVSRVSQRVERSYRTVTELDQVKAHQMDYTAEEQLRMHAKNTLMTSDNLVKVDGDQIHFG</sequence>
<dbReference type="OrthoDB" id="5432037at2"/>
<protein>
    <recommendedName>
        <fullName evidence="3">DUF3540 domain-containing protein</fullName>
    </recommendedName>
</protein>
<evidence type="ECO:0000313" key="2">
    <source>
        <dbReference type="Proteomes" id="UP000067626"/>
    </source>
</evidence>
<dbReference type="Proteomes" id="UP000067626">
    <property type="component" value="Chromosome"/>
</dbReference>
<evidence type="ECO:0000313" key="1">
    <source>
        <dbReference type="EMBL" id="AKT41277.1"/>
    </source>
</evidence>
<accession>A0A0K1EKU8</accession>
<gene>
    <name evidence="1" type="ORF">CMC5_054440</name>
</gene>
<reference evidence="1 2" key="1">
    <citation type="submission" date="2015-07" db="EMBL/GenBank/DDBJ databases">
        <title>Genome analysis of myxobacterium Chondromyces crocatus Cm c5 reveals a high potential for natural compound synthesis and the genetic basis for the loss of fruiting body formation.</title>
        <authorList>
            <person name="Zaburannyi N."/>
            <person name="Bunk B."/>
            <person name="Maier J."/>
            <person name="Overmann J."/>
            <person name="Mueller R."/>
        </authorList>
    </citation>
    <scope>NUCLEOTIDE SEQUENCE [LARGE SCALE GENOMIC DNA]</scope>
    <source>
        <strain evidence="1 2">Cm c5</strain>
    </source>
</reference>
<keyword evidence="2" id="KW-1185">Reference proteome</keyword>
<organism evidence="1 2">
    <name type="scientific">Chondromyces crocatus</name>
    <dbReference type="NCBI Taxonomy" id="52"/>
    <lineage>
        <taxon>Bacteria</taxon>
        <taxon>Pseudomonadati</taxon>
        <taxon>Myxococcota</taxon>
        <taxon>Polyangia</taxon>
        <taxon>Polyangiales</taxon>
        <taxon>Polyangiaceae</taxon>
        <taxon>Chondromyces</taxon>
    </lineage>
</organism>
<dbReference type="Pfam" id="PF12059">
    <property type="entry name" value="DUF3540"/>
    <property type="match status" value="1"/>
</dbReference>
<dbReference type="EMBL" id="CP012159">
    <property type="protein sequence ID" value="AKT41277.1"/>
    <property type="molecule type" value="Genomic_DNA"/>
</dbReference>
<evidence type="ECO:0008006" key="3">
    <source>
        <dbReference type="Google" id="ProtNLM"/>
    </source>
</evidence>